<organism evidence="4">
    <name type="scientific">Rodentolepis nana</name>
    <name type="common">Dwarf tapeworm</name>
    <name type="synonym">Hymenolepis nana</name>
    <dbReference type="NCBI Taxonomy" id="102285"/>
    <lineage>
        <taxon>Eukaryota</taxon>
        <taxon>Metazoa</taxon>
        <taxon>Spiralia</taxon>
        <taxon>Lophotrochozoa</taxon>
        <taxon>Platyhelminthes</taxon>
        <taxon>Cestoda</taxon>
        <taxon>Eucestoda</taxon>
        <taxon>Cyclophyllidea</taxon>
        <taxon>Hymenolepididae</taxon>
        <taxon>Rodentolepis</taxon>
    </lineage>
</organism>
<reference evidence="2 3" key="2">
    <citation type="submission" date="2018-11" db="EMBL/GenBank/DDBJ databases">
        <authorList>
            <consortium name="Pathogen Informatics"/>
        </authorList>
    </citation>
    <scope>NUCLEOTIDE SEQUENCE [LARGE SCALE GENOMIC DNA]</scope>
</reference>
<sequence length="302" mass="33107">MVPEDFDLNLIDNSVGNTYQKIQCKQDSLRAKSTSGPPGQPTEEKYPSILIPSYDHGNCSFSGSTGQSCNKEYKEFNKAVEEIQNNCEYARDIVEANVRILTYVYHFSFADSVEALIQAKGNRDEAIRLLKRKCARNTGVRIGENISPSGLNANNFGNAKNQPPATSARVGSISSINHILKSLVNKWPSRTTNGGWVGLYFTGKYPSILIPSYDHGNCSFSGSTGQSCNKENKEFNNAVERISANSGYARNTAEVNLRVLTTVMGFSLTDAVEALIQAKGSREEAIRLLKRKCARNTGGVSK</sequence>
<name>A0A0R3TB90_RODNA</name>
<dbReference type="Proteomes" id="UP000278807">
    <property type="component" value="Unassembled WGS sequence"/>
</dbReference>
<evidence type="ECO:0000313" key="4">
    <source>
        <dbReference type="WBParaSite" id="HNAJ_0000432901-mRNA-1"/>
    </source>
</evidence>
<proteinExistence type="predicted"/>
<dbReference type="EMBL" id="UZAE01002967">
    <property type="protein sequence ID" value="VDO00187.1"/>
    <property type="molecule type" value="Genomic_DNA"/>
</dbReference>
<evidence type="ECO:0000313" key="2">
    <source>
        <dbReference type="EMBL" id="VDO00187.1"/>
    </source>
</evidence>
<feature type="region of interest" description="Disordered" evidence="1">
    <location>
        <begin position="27"/>
        <end position="47"/>
    </location>
</feature>
<dbReference type="CDD" id="cd14270">
    <property type="entry name" value="UBA"/>
    <property type="match status" value="1"/>
</dbReference>
<accession>A0A0R3TB90</accession>
<reference evidence="4" key="1">
    <citation type="submission" date="2017-02" db="UniProtKB">
        <authorList>
            <consortium name="WormBaseParasite"/>
        </authorList>
    </citation>
    <scope>IDENTIFICATION</scope>
</reference>
<protein>
    <submittedName>
        <fullName evidence="4">UBA domain-containing protein</fullName>
    </submittedName>
</protein>
<feature type="compositionally biased region" description="Polar residues" evidence="1">
    <location>
        <begin position="27"/>
        <end position="37"/>
    </location>
</feature>
<keyword evidence="3" id="KW-1185">Reference proteome</keyword>
<dbReference type="AlphaFoldDB" id="A0A0R3TB90"/>
<evidence type="ECO:0000256" key="1">
    <source>
        <dbReference type="SAM" id="MobiDB-lite"/>
    </source>
</evidence>
<evidence type="ECO:0000313" key="3">
    <source>
        <dbReference type="Proteomes" id="UP000278807"/>
    </source>
</evidence>
<dbReference type="WBParaSite" id="HNAJ_0000432901-mRNA-1">
    <property type="protein sequence ID" value="HNAJ_0000432901-mRNA-1"/>
    <property type="gene ID" value="HNAJ_0000432901"/>
</dbReference>
<gene>
    <name evidence="2" type="ORF">HNAJ_LOCUS4327</name>
</gene>